<comment type="caution">
    <text evidence="3">The sequence shown here is derived from an EMBL/GenBank/DDBJ whole genome shotgun (WGS) entry which is preliminary data.</text>
</comment>
<protein>
    <submittedName>
        <fullName evidence="3">DUF2029 domain-containing protein</fullName>
    </submittedName>
</protein>
<organism evidence="3 4">
    <name type="scientific">Oerskovia rustica</name>
    <dbReference type="NCBI Taxonomy" id="2762237"/>
    <lineage>
        <taxon>Bacteria</taxon>
        <taxon>Bacillati</taxon>
        <taxon>Actinomycetota</taxon>
        <taxon>Actinomycetes</taxon>
        <taxon>Micrococcales</taxon>
        <taxon>Cellulomonadaceae</taxon>
        <taxon>Oerskovia</taxon>
    </lineage>
</organism>
<feature type="compositionally biased region" description="Basic residues" evidence="1">
    <location>
        <begin position="22"/>
        <end position="35"/>
    </location>
</feature>
<reference evidence="3 4" key="1">
    <citation type="submission" date="2020-08" db="EMBL/GenBank/DDBJ databases">
        <title>A Genomic Blueprint of the Chicken Gut Microbiome.</title>
        <authorList>
            <person name="Gilroy R."/>
            <person name="Ravi A."/>
            <person name="Getino M."/>
            <person name="Pursley I."/>
            <person name="Horton D.L."/>
            <person name="Alikhan N.-F."/>
            <person name="Baker D."/>
            <person name="Gharbi K."/>
            <person name="Hall N."/>
            <person name="Watson M."/>
            <person name="Adriaenssens E.M."/>
            <person name="Foster-Nyarko E."/>
            <person name="Jarju S."/>
            <person name="Secka A."/>
            <person name="Antonio M."/>
            <person name="Oren A."/>
            <person name="Chaudhuri R."/>
            <person name="La Ragione R.M."/>
            <person name="Hildebrand F."/>
            <person name="Pallen M.J."/>
        </authorList>
    </citation>
    <scope>NUCLEOTIDE SEQUENCE [LARGE SCALE GENOMIC DNA]</scope>
    <source>
        <strain evidence="3 4">Sa4CUA1</strain>
    </source>
</reference>
<dbReference type="Proteomes" id="UP000641803">
    <property type="component" value="Unassembled WGS sequence"/>
</dbReference>
<feature type="transmembrane region" description="Helical" evidence="2">
    <location>
        <begin position="328"/>
        <end position="346"/>
    </location>
</feature>
<gene>
    <name evidence="3" type="ORF">H9652_16615</name>
</gene>
<evidence type="ECO:0000256" key="2">
    <source>
        <dbReference type="SAM" id="Phobius"/>
    </source>
</evidence>
<feature type="transmembrane region" description="Helical" evidence="2">
    <location>
        <begin position="178"/>
        <end position="208"/>
    </location>
</feature>
<evidence type="ECO:0000256" key="1">
    <source>
        <dbReference type="SAM" id="MobiDB-lite"/>
    </source>
</evidence>
<feature type="transmembrane region" description="Helical" evidence="2">
    <location>
        <begin position="435"/>
        <end position="456"/>
    </location>
</feature>
<sequence length="496" mass="53143">MLPHRATSGPPGPPLRPGGPLRRARRRPRPRRAPRPTRVAPSCDDEPVPETTAARPASTGRRFLAWALRSPWALVAGFVLVHAWLIVDALTWGYRISGDVQLYWYWARAGWDRGIWPVLDYDWVYPVGALLPVSAPAFVGSSFEAYYAQFLALIVVLDAVALWFLARLPGRGRVAAWWWLLFLVALGPIFLGRLDGVAGALLVVSLAVAVRRPAVATAIATFGAWVKIAPGAVVVALLTTARRPWRTVVLPGAAVSVVVVALALAGGSGARVLGVFGTQDSRGLQSESVFATPFSVLRLVDPRFRVWMNPDIRTLEILGPGTTTTGRLLDVLLPLAVVAIAATSWWAVRRRPEVRTDVFLLAVTALLLSLIVFNKVGSPQFVAWIGPPVAVAIALAGPGARSVWSPPALAVLGTAALTQVLYPIAYWEFMVGTPWIVLLAAVRNVALVVLLVGAVFRLVQLGRRAPEGAPSTVEAEPSEPPVPPVSQPDPGPVANA</sequence>
<feature type="region of interest" description="Disordered" evidence="1">
    <location>
        <begin position="468"/>
        <end position="496"/>
    </location>
</feature>
<evidence type="ECO:0000313" key="4">
    <source>
        <dbReference type="Proteomes" id="UP000641803"/>
    </source>
</evidence>
<feature type="transmembrane region" description="Helical" evidence="2">
    <location>
        <begin position="358"/>
        <end position="375"/>
    </location>
</feature>
<keyword evidence="2" id="KW-0472">Membrane</keyword>
<evidence type="ECO:0000313" key="3">
    <source>
        <dbReference type="EMBL" id="MBD7952027.1"/>
    </source>
</evidence>
<name>A0ABR8RXD7_9CELL</name>
<feature type="transmembrane region" description="Helical" evidence="2">
    <location>
        <begin position="381"/>
        <end position="397"/>
    </location>
</feature>
<feature type="transmembrane region" description="Helical" evidence="2">
    <location>
        <begin position="146"/>
        <end position="166"/>
    </location>
</feature>
<proteinExistence type="predicted"/>
<feature type="transmembrane region" description="Helical" evidence="2">
    <location>
        <begin position="71"/>
        <end position="94"/>
    </location>
</feature>
<feature type="compositionally biased region" description="Pro residues" evidence="1">
    <location>
        <begin position="478"/>
        <end position="496"/>
    </location>
</feature>
<accession>A0ABR8RXD7</accession>
<dbReference type="EMBL" id="JACSQQ010000037">
    <property type="protein sequence ID" value="MBD7952027.1"/>
    <property type="molecule type" value="Genomic_DNA"/>
</dbReference>
<feature type="region of interest" description="Disordered" evidence="1">
    <location>
        <begin position="1"/>
        <end position="54"/>
    </location>
</feature>
<keyword evidence="4" id="KW-1185">Reference proteome</keyword>
<keyword evidence="2" id="KW-0812">Transmembrane</keyword>
<feature type="transmembrane region" description="Helical" evidence="2">
    <location>
        <begin position="214"/>
        <end position="238"/>
    </location>
</feature>
<feature type="transmembrane region" description="Helical" evidence="2">
    <location>
        <begin position="409"/>
        <end position="429"/>
    </location>
</feature>
<keyword evidence="2" id="KW-1133">Transmembrane helix</keyword>
<feature type="transmembrane region" description="Helical" evidence="2">
    <location>
        <begin position="245"/>
        <end position="265"/>
    </location>
</feature>